<evidence type="ECO:0000256" key="3">
    <source>
        <dbReference type="ARBA" id="ARBA00022679"/>
    </source>
</evidence>
<dbReference type="InterPro" id="IPR051052">
    <property type="entry name" value="Diverse_substrate_MTase"/>
</dbReference>
<dbReference type="GO" id="GO:0032259">
    <property type="term" value="P:methylation"/>
    <property type="evidence" value="ECO:0007669"/>
    <property type="project" value="UniProtKB-KW"/>
</dbReference>
<dbReference type="AlphaFoldDB" id="A0A1B1UJV1"/>
<keyword evidence="2" id="KW-0489">Methyltransferase</keyword>
<organism evidence="5 6">
    <name type="scientific">Bradyrhizobium icense</name>
    <dbReference type="NCBI Taxonomy" id="1274631"/>
    <lineage>
        <taxon>Bacteria</taxon>
        <taxon>Pseudomonadati</taxon>
        <taxon>Pseudomonadota</taxon>
        <taxon>Alphaproteobacteria</taxon>
        <taxon>Hyphomicrobiales</taxon>
        <taxon>Nitrobacteraceae</taxon>
        <taxon>Bradyrhizobium</taxon>
    </lineage>
</organism>
<keyword evidence="3" id="KW-0808">Transferase</keyword>
<dbReference type="KEGG" id="bic:LMTR13_25055"/>
<evidence type="ECO:0000313" key="5">
    <source>
        <dbReference type="EMBL" id="ANW02943.1"/>
    </source>
</evidence>
<reference evidence="5 6" key="1">
    <citation type="submission" date="2016-07" db="EMBL/GenBank/DDBJ databases">
        <title>Complete genome sequence of Bradyrhizobium icense LMTR 13T, a potential inoculant strain isolated from lima bean (Phaseolus lunatus) in Peru.</title>
        <authorList>
            <person name="Ormeno-Orrillo E."/>
            <person name="Duran D."/>
            <person name="Rogel M.A."/>
            <person name="Rey L."/>
            <person name="Imperial J."/>
            <person name="Ruiz-Argueso T."/>
            <person name="Martinez-Romero E."/>
        </authorList>
    </citation>
    <scope>NUCLEOTIDE SEQUENCE [LARGE SCALE GENOMIC DNA]</scope>
    <source>
        <strain evidence="5 6">LMTR 13</strain>
    </source>
</reference>
<evidence type="ECO:0000256" key="2">
    <source>
        <dbReference type="ARBA" id="ARBA00022603"/>
    </source>
</evidence>
<sequence>MVPIIGVEPNLDMLQVAMETMPPDLQVSFQSASAEQLPFQQASLSALVSATAAHRFDRKKFFGEVARTVQSGGMLALVHNRHRYWDSDALTEFHGFIESCVPGYRRGTFTIKNGGYSNVDFRSELLEDPRFSDVKVRSWEWDFETNLEHFIITGVSTSIVQRSAEVVGRSTVVEFLRDLFRRYSIDGLLKQPYVTEVTCATVSGE</sequence>
<dbReference type="EMBL" id="CP016428">
    <property type="protein sequence ID" value="ANW02943.1"/>
    <property type="molecule type" value="Genomic_DNA"/>
</dbReference>
<dbReference type="InterPro" id="IPR029063">
    <property type="entry name" value="SAM-dependent_MTases_sf"/>
</dbReference>
<dbReference type="Pfam" id="PF08241">
    <property type="entry name" value="Methyltransf_11"/>
    <property type="match status" value="1"/>
</dbReference>
<dbReference type="STRING" id="1274631.LMTR13_25055"/>
<dbReference type="GO" id="GO:0008757">
    <property type="term" value="F:S-adenosylmethionine-dependent methyltransferase activity"/>
    <property type="evidence" value="ECO:0007669"/>
    <property type="project" value="InterPro"/>
</dbReference>
<accession>A0A1B1UJV1</accession>
<evidence type="ECO:0000313" key="6">
    <source>
        <dbReference type="Proteomes" id="UP000092839"/>
    </source>
</evidence>
<dbReference type="PANTHER" id="PTHR44942">
    <property type="entry name" value="METHYLTRANSF_11 DOMAIN-CONTAINING PROTEIN"/>
    <property type="match status" value="1"/>
</dbReference>
<proteinExistence type="inferred from homology"/>
<dbReference type="InterPro" id="IPR013216">
    <property type="entry name" value="Methyltransf_11"/>
</dbReference>
<name>A0A1B1UJV1_9BRAD</name>
<dbReference type="SUPFAM" id="SSF53335">
    <property type="entry name" value="S-adenosyl-L-methionine-dependent methyltransferases"/>
    <property type="match status" value="1"/>
</dbReference>
<keyword evidence="6" id="KW-1185">Reference proteome</keyword>
<evidence type="ECO:0000259" key="4">
    <source>
        <dbReference type="Pfam" id="PF08241"/>
    </source>
</evidence>
<dbReference type="Proteomes" id="UP000092839">
    <property type="component" value="Chromosome"/>
</dbReference>
<gene>
    <name evidence="5" type="ORF">LMTR13_25055</name>
</gene>
<feature type="domain" description="Methyltransferase type 11" evidence="4">
    <location>
        <begin position="4"/>
        <end position="76"/>
    </location>
</feature>
<protein>
    <recommendedName>
        <fullName evidence="4">Methyltransferase type 11 domain-containing protein</fullName>
    </recommendedName>
</protein>
<evidence type="ECO:0000256" key="1">
    <source>
        <dbReference type="ARBA" id="ARBA00008361"/>
    </source>
</evidence>
<dbReference type="PANTHER" id="PTHR44942:SF4">
    <property type="entry name" value="METHYLTRANSFERASE TYPE 11 DOMAIN-CONTAINING PROTEIN"/>
    <property type="match status" value="1"/>
</dbReference>
<comment type="similarity">
    <text evidence="1">Belongs to the methyltransferase superfamily.</text>
</comment>
<dbReference type="Gene3D" id="3.40.50.150">
    <property type="entry name" value="Vaccinia Virus protein VP39"/>
    <property type="match status" value="1"/>
</dbReference>